<protein>
    <submittedName>
        <fullName evidence="1">Uncharacterized protein</fullName>
    </submittedName>
</protein>
<dbReference type="InParanoid" id="K4AK84"/>
<evidence type="ECO:0000313" key="1">
    <source>
        <dbReference type="EnsemblPlants" id="KQK89694"/>
    </source>
</evidence>
<sequence>MRALLLSFSSKDSLQYHFLGSRIIVFVLFSKPMFVECC</sequence>
<dbReference type="AlphaFoldDB" id="K4AK84"/>
<evidence type="ECO:0000313" key="2">
    <source>
        <dbReference type="Proteomes" id="UP000004995"/>
    </source>
</evidence>
<dbReference type="Gramene" id="KQK89694">
    <property type="protein sequence ID" value="KQK89694"/>
    <property type="gene ID" value="SETIT_039307mg"/>
</dbReference>
<reference evidence="1" key="2">
    <citation type="submission" date="2018-08" db="UniProtKB">
        <authorList>
            <consortium name="EnsemblPlants"/>
        </authorList>
    </citation>
    <scope>IDENTIFICATION</scope>
    <source>
        <strain evidence="1">Yugu1</strain>
    </source>
</reference>
<keyword evidence="2" id="KW-1185">Reference proteome</keyword>
<reference evidence="2" key="1">
    <citation type="journal article" date="2012" name="Nat. Biotechnol.">
        <title>Reference genome sequence of the model plant Setaria.</title>
        <authorList>
            <person name="Bennetzen J.L."/>
            <person name="Schmutz J."/>
            <person name="Wang H."/>
            <person name="Percifield R."/>
            <person name="Hawkins J."/>
            <person name="Pontaroli A.C."/>
            <person name="Estep M."/>
            <person name="Feng L."/>
            <person name="Vaughn J.N."/>
            <person name="Grimwood J."/>
            <person name="Jenkins J."/>
            <person name="Barry K."/>
            <person name="Lindquist E."/>
            <person name="Hellsten U."/>
            <person name="Deshpande S."/>
            <person name="Wang X."/>
            <person name="Wu X."/>
            <person name="Mitros T."/>
            <person name="Triplett J."/>
            <person name="Yang X."/>
            <person name="Ye C.Y."/>
            <person name="Mauro-Herrera M."/>
            <person name="Wang L."/>
            <person name="Li P."/>
            <person name="Sharma M."/>
            <person name="Sharma R."/>
            <person name="Ronald P.C."/>
            <person name="Panaud O."/>
            <person name="Kellogg E.A."/>
            <person name="Brutnell T.P."/>
            <person name="Doust A.N."/>
            <person name="Tuskan G.A."/>
            <person name="Rokhsar D."/>
            <person name="Devos K.M."/>
        </authorList>
    </citation>
    <scope>NUCLEOTIDE SEQUENCE [LARGE SCALE GENOMIC DNA]</scope>
    <source>
        <strain evidence="2">cv. Yugu1</strain>
    </source>
</reference>
<name>K4AK84_SETIT</name>
<dbReference type="Proteomes" id="UP000004995">
    <property type="component" value="Unassembled WGS sequence"/>
</dbReference>
<accession>K4AK84</accession>
<dbReference type="EMBL" id="AGNK02005795">
    <property type="status" value="NOT_ANNOTATED_CDS"/>
    <property type="molecule type" value="Genomic_DNA"/>
</dbReference>
<organism evidence="1 2">
    <name type="scientific">Setaria italica</name>
    <name type="common">Foxtail millet</name>
    <name type="synonym">Panicum italicum</name>
    <dbReference type="NCBI Taxonomy" id="4555"/>
    <lineage>
        <taxon>Eukaryota</taxon>
        <taxon>Viridiplantae</taxon>
        <taxon>Streptophyta</taxon>
        <taxon>Embryophyta</taxon>
        <taxon>Tracheophyta</taxon>
        <taxon>Spermatophyta</taxon>
        <taxon>Magnoliopsida</taxon>
        <taxon>Liliopsida</taxon>
        <taxon>Poales</taxon>
        <taxon>Poaceae</taxon>
        <taxon>PACMAD clade</taxon>
        <taxon>Panicoideae</taxon>
        <taxon>Panicodae</taxon>
        <taxon>Paniceae</taxon>
        <taxon>Cenchrinae</taxon>
        <taxon>Setaria</taxon>
    </lineage>
</organism>
<proteinExistence type="predicted"/>
<dbReference type="HOGENOM" id="CLU_3336521_0_0_1"/>
<dbReference type="EnsemblPlants" id="KQK89694">
    <property type="protein sequence ID" value="KQK89694"/>
    <property type="gene ID" value="SETIT_039307mg"/>
</dbReference>